<keyword evidence="1" id="KW-1133">Transmembrane helix</keyword>
<name>A0A9X1LPC9_9MICO</name>
<dbReference type="Proteomes" id="UP001139289">
    <property type="component" value="Unassembled WGS sequence"/>
</dbReference>
<dbReference type="RefSeq" id="WP_227530482.1">
    <property type="nucleotide sequence ID" value="NZ_JAGTTM010000002.1"/>
</dbReference>
<evidence type="ECO:0000313" key="3">
    <source>
        <dbReference type="EMBL" id="MCC2029416.1"/>
    </source>
</evidence>
<evidence type="ECO:0000256" key="1">
    <source>
        <dbReference type="SAM" id="Phobius"/>
    </source>
</evidence>
<feature type="transmembrane region" description="Helical" evidence="1">
    <location>
        <begin position="167"/>
        <end position="186"/>
    </location>
</feature>
<keyword evidence="4" id="KW-1185">Reference proteome</keyword>
<dbReference type="AlphaFoldDB" id="A0A9X1LPC9"/>
<dbReference type="EMBL" id="JAGTTM010000002">
    <property type="protein sequence ID" value="MCC2029416.1"/>
    <property type="molecule type" value="Genomic_DNA"/>
</dbReference>
<sequence>MAPARPPRAFPVTGAVWLLVICAVVALYLLIDAGVRTGVGGALLLAPWPLLVLWSVYVVGVASDIRADRAGVEVQNLLRRTSMPWSRIKRIAMRWQIEFSLDDGKVVRCFGGPARSRPRRIGPDRAKEDGNENAADGIAKLQRLRLDAQAAPDTTAPDAAVVKSWDWPAILALVVLAAWAVAAVLLTR</sequence>
<accession>A0A9X1LPC9</accession>
<comment type="caution">
    <text evidence="3">The sequence shown here is derived from an EMBL/GenBank/DDBJ whole genome shotgun (WGS) entry which is preliminary data.</text>
</comment>
<protein>
    <submittedName>
        <fullName evidence="3">PH domain-containing protein</fullName>
    </submittedName>
</protein>
<keyword evidence="1" id="KW-0812">Transmembrane</keyword>
<evidence type="ECO:0000259" key="2">
    <source>
        <dbReference type="Pfam" id="PF10756"/>
    </source>
</evidence>
<gene>
    <name evidence="3" type="ORF">KEC56_07775</name>
</gene>
<keyword evidence="1" id="KW-0472">Membrane</keyword>
<evidence type="ECO:0000313" key="4">
    <source>
        <dbReference type="Proteomes" id="UP001139289"/>
    </source>
</evidence>
<proteinExistence type="predicted"/>
<organism evidence="3 4">
    <name type="scientific">Microbacterium tenebrionis</name>
    <dbReference type="NCBI Taxonomy" id="2830665"/>
    <lineage>
        <taxon>Bacteria</taxon>
        <taxon>Bacillati</taxon>
        <taxon>Actinomycetota</taxon>
        <taxon>Actinomycetes</taxon>
        <taxon>Micrococcales</taxon>
        <taxon>Microbacteriaceae</taxon>
        <taxon>Microbacterium</taxon>
    </lineage>
</organism>
<dbReference type="Pfam" id="PF10756">
    <property type="entry name" value="bPH_6"/>
    <property type="match status" value="1"/>
</dbReference>
<dbReference type="InterPro" id="IPR019692">
    <property type="entry name" value="CFP-6_PH"/>
</dbReference>
<reference evidence="3" key="1">
    <citation type="submission" date="2021-04" db="EMBL/GenBank/DDBJ databases">
        <title>Microbacterium tenobrionis sp. nov. and Microbacterium allomyrinae sp. nov., isolated from larvae of Tenobrio molitor and Allomyrina dichotoma, respectively.</title>
        <authorList>
            <person name="Lee S.D."/>
        </authorList>
    </citation>
    <scope>NUCLEOTIDE SEQUENCE</scope>
    <source>
        <strain evidence="3">YMB-B2</strain>
    </source>
</reference>
<feature type="transmembrane region" description="Helical" evidence="1">
    <location>
        <begin position="12"/>
        <end position="31"/>
    </location>
</feature>
<feature type="domain" description="Low molecular weight protein antigen 6 PH" evidence="2">
    <location>
        <begin position="65"/>
        <end position="92"/>
    </location>
</feature>
<feature type="transmembrane region" description="Helical" evidence="1">
    <location>
        <begin position="43"/>
        <end position="62"/>
    </location>
</feature>